<keyword evidence="7" id="KW-0067">ATP-binding</keyword>
<feature type="domain" description="Aminoglycoside phosphotransferase" evidence="8">
    <location>
        <begin position="38"/>
        <end position="274"/>
    </location>
</feature>
<dbReference type="InterPro" id="IPR009212">
    <property type="entry name" value="Methylthioribose_kinase"/>
</dbReference>
<keyword evidence="4 9" id="KW-0808">Transferase</keyword>
<evidence type="ECO:0000256" key="7">
    <source>
        <dbReference type="ARBA" id="ARBA00022840"/>
    </source>
</evidence>
<evidence type="ECO:0000256" key="2">
    <source>
        <dbReference type="ARBA" id="ARBA00011738"/>
    </source>
</evidence>
<dbReference type="InterPro" id="IPR002575">
    <property type="entry name" value="Aminoglycoside_PTrfase"/>
</dbReference>
<dbReference type="NCBIfam" id="TIGR01767">
    <property type="entry name" value="MTRK"/>
    <property type="match status" value="1"/>
</dbReference>
<protein>
    <recommendedName>
        <fullName evidence="3">S-methyl-5-thioribose kinase</fullName>
        <ecNumber evidence="3">2.7.1.100</ecNumber>
    </recommendedName>
</protein>
<dbReference type="PIRSF" id="PIRSF031134">
    <property type="entry name" value="MTRK"/>
    <property type="match status" value="1"/>
</dbReference>
<gene>
    <name evidence="9" type="ORF">QOZ99_004249</name>
</gene>
<comment type="similarity">
    <text evidence="1">Belongs to the methylthioribose kinase family.</text>
</comment>
<reference evidence="9 10" key="1">
    <citation type="submission" date="2023-07" db="EMBL/GenBank/DDBJ databases">
        <title>Genomic Encyclopedia of Type Strains, Phase IV (KMG-IV): sequencing the most valuable type-strain genomes for metagenomic binning, comparative biology and taxonomic classification.</title>
        <authorList>
            <person name="Goeker M."/>
        </authorList>
    </citation>
    <scope>NUCLEOTIDE SEQUENCE [LARGE SCALE GENOMIC DNA]</scope>
    <source>
        <strain evidence="9 10">DSM 15561</strain>
    </source>
</reference>
<evidence type="ECO:0000256" key="3">
    <source>
        <dbReference type="ARBA" id="ARBA00012128"/>
    </source>
</evidence>
<dbReference type="Proteomes" id="UP001235094">
    <property type="component" value="Unassembled WGS sequence"/>
</dbReference>
<dbReference type="SUPFAM" id="SSF56112">
    <property type="entry name" value="Protein kinase-like (PK-like)"/>
    <property type="match status" value="1"/>
</dbReference>
<evidence type="ECO:0000256" key="6">
    <source>
        <dbReference type="ARBA" id="ARBA00022777"/>
    </source>
</evidence>
<evidence type="ECO:0000256" key="5">
    <source>
        <dbReference type="ARBA" id="ARBA00022741"/>
    </source>
</evidence>
<dbReference type="EMBL" id="JAUSVR010000026">
    <property type="protein sequence ID" value="MDQ0513330.1"/>
    <property type="molecule type" value="Genomic_DNA"/>
</dbReference>
<name>A0ABU0LXK5_9HYPH</name>
<evidence type="ECO:0000313" key="9">
    <source>
        <dbReference type="EMBL" id="MDQ0513330.1"/>
    </source>
</evidence>
<comment type="caution">
    <text evidence="9">The sequence shown here is derived from an EMBL/GenBank/DDBJ whole genome shotgun (WGS) entry which is preliminary data.</text>
</comment>
<keyword evidence="6 9" id="KW-0418">Kinase</keyword>
<comment type="subunit">
    <text evidence="2">Homodimer.</text>
</comment>
<dbReference type="InterPro" id="IPR011009">
    <property type="entry name" value="Kinase-like_dom_sf"/>
</dbReference>
<dbReference type="Pfam" id="PF01636">
    <property type="entry name" value="APH"/>
    <property type="match status" value="1"/>
</dbReference>
<accession>A0ABU0LXK5</accession>
<evidence type="ECO:0000259" key="8">
    <source>
        <dbReference type="Pfam" id="PF01636"/>
    </source>
</evidence>
<organism evidence="9 10">
    <name type="scientific">Ancylobacter amanitiformis</name>
    <dbReference type="NCBI Taxonomy" id="217069"/>
    <lineage>
        <taxon>Bacteria</taxon>
        <taxon>Pseudomonadati</taxon>
        <taxon>Pseudomonadota</taxon>
        <taxon>Alphaproteobacteria</taxon>
        <taxon>Hyphomicrobiales</taxon>
        <taxon>Xanthobacteraceae</taxon>
        <taxon>Ancylobacter</taxon>
    </lineage>
</organism>
<dbReference type="GO" id="GO:0046522">
    <property type="term" value="F:S-methyl-5-thioribose kinase activity"/>
    <property type="evidence" value="ECO:0007669"/>
    <property type="project" value="UniProtKB-EC"/>
</dbReference>
<dbReference type="Gene3D" id="3.90.1200.10">
    <property type="match status" value="1"/>
</dbReference>
<evidence type="ECO:0000256" key="1">
    <source>
        <dbReference type="ARBA" id="ARBA00010165"/>
    </source>
</evidence>
<keyword evidence="5" id="KW-0547">Nucleotide-binding</keyword>
<evidence type="ECO:0000313" key="10">
    <source>
        <dbReference type="Proteomes" id="UP001235094"/>
    </source>
</evidence>
<dbReference type="Gene3D" id="3.30.200.20">
    <property type="entry name" value="Phosphorylase Kinase, domain 1"/>
    <property type="match status" value="1"/>
</dbReference>
<evidence type="ECO:0000256" key="4">
    <source>
        <dbReference type="ARBA" id="ARBA00022679"/>
    </source>
</evidence>
<dbReference type="PANTHER" id="PTHR34273">
    <property type="entry name" value="METHYLTHIORIBOSE KINASE"/>
    <property type="match status" value="1"/>
</dbReference>
<dbReference type="RefSeq" id="WP_306891963.1">
    <property type="nucleotide sequence ID" value="NZ_JAUSVR010000026.1"/>
</dbReference>
<sequence>MLTHSPYEPLQADTVADRLGGLPQMTERIGPAAQWRVCEVGDGNLNLVFIVEGPAGSVVVKQALPYARVVGESWPMSLDRSFFEHEAMLRLGRRDPGRLPEIYYFDRHQAIQVMEHLRPHVILRKGLMAGERYPLLAGQLGRYLARTLFRGSDWAMETARRKADLALFAGNVELCGITEDLFFTDPFHDCARNSHTPALDRAVTAIRADRDLKLAAFELKARFCGSAQTLLHGDLHTGSIMVCAGDTRVIDAEFATYGPIGFDIGSLLANLWMAVFALPGLQPDNEERRAYRDWILDTAEAIWNVFVEEFTRLWRRERTGILGGRELFEDQADAIGSELALNTMIEGIWRDAVGFAGIEIHRRILGLAHIPEFETIADEALRACCEHRALMAGRVLAVERGRFAAIGQVRTLIARLEGHDL</sequence>
<dbReference type="EC" id="2.7.1.100" evidence="3"/>
<dbReference type="PANTHER" id="PTHR34273:SF2">
    <property type="entry name" value="METHYLTHIORIBOSE KINASE"/>
    <property type="match status" value="1"/>
</dbReference>
<keyword evidence="10" id="KW-1185">Reference proteome</keyword>
<proteinExistence type="inferred from homology"/>